<comment type="caution">
    <text evidence="7">The sequence shown here is derived from an EMBL/GenBank/DDBJ whole genome shotgun (WGS) entry which is preliminary data.</text>
</comment>
<comment type="caution">
    <text evidence="4">Lacks conserved residue(s) required for the propagation of feature annotation.</text>
</comment>
<evidence type="ECO:0000256" key="1">
    <source>
        <dbReference type="ARBA" id="ARBA00004613"/>
    </source>
</evidence>
<dbReference type="InterPro" id="IPR045051">
    <property type="entry name" value="SBT"/>
</dbReference>
<dbReference type="InterPro" id="IPR000209">
    <property type="entry name" value="Peptidase_S8/S53_dom"/>
</dbReference>
<evidence type="ECO:0000256" key="4">
    <source>
        <dbReference type="PROSITE-ProRule" id="PRU01240"/>
    </source>
</evidence>
<dbReference type="SUPFAM" id="SSF52743">
    <property type="entry name" value="Subtilisin-like"/>
    <property type="match status" value="1"/>
</dbReference>
<evidence type="ECO:0000259" key="6">
    <source>
        <dbReference type="Pfam" id="PF17766"/>
    </source>
</evidence>
<dbReference type="Gene3D" id="3.40.50.200">
    <property type="entry name" value="Peptidase S8/S53 domain"/>
    <property type="match status" value="1"/>
</dbReference>
<dbReference type="Pfam" id="PF17766">
    <property type="entry name" value="fn3_6"/>
    <property type="match status" value="1"/>
</dbReference>
<dbReference type="InterPro" id="IPR036852">
    <property type="entry name" value="Peptidase_S8/S53_dom_sf"/>
</dbReference>
<evidence type="ECO:0000313" key="8">
    <source>
        <dbReference type="Proteomes" id="UP001497480"/>
    </source>
</evidence>
<evidence type="ECO:0008006" key="9">
    <source>
        <dbReference type="Google" id="ProtNLM"/>
    </source>
</evidence>
<dbReference type="GO" id="GO:0004252">
    <property type="term" value="F:serine-type endopeptidase activity"/>
    <property type="evidence" value="ECO:0007669"/>
    <property type="project" value="InterPro"/>
</dbReference>
<evidence type="ECO:0000256" key="2">
    <source>
        <dbReference type="ARBA" id="ARBA00011073"/>
    </source>
</evidence>
<reference evidence="7 8" key="1">
    <citation type="submission" date="2024-03" db="EMBL/GenBank/DDBJ databases">
        <authorList>
            <person name="Martinez-Hernandez J."/>
        </authorList>
    </citation>
    <scope>NUCLEOTIDE SEQUENCE [LARGE SCALE GENOMIC DNA]</scope>
</reference>
<keyword evidence="3" id="KW-0732">Signal</keyword>
<name>A0AAV1WW76_LUPLU</name>
<gene>
    <name evidence="7" type="ORF">LLUT_LOCUS14622</name>
</gene>
<dbReference type="Proteomes" id="UP001497480">
    <property type="component" value="Unassembled WGS sequence"/>
</dbReference>
<evidence type="ECO:0000256" key="3">
    <source>
        <dbReference type="ARBA" id="ARBA00022729"/>
    </source>
</evidence>
<comment type="similarity">
    <text evidence="2 4">Belongs to the peptidase S8 family.</text>
</comment>
<feature type="domain" description="Subtilisin-like protease fibronectin type-III" evidence="6">
    <location>
        <begin position="210"/>
        <end position="288"/>
    </location>
</feature>
<organism evidence="7 8">
    <name type="scientific">Lupinus luteus</name>
    <name type="common">European yellow lupine</name>
    <dbReference type="NCBI Taxonomy" id="3873"/>
    <lineage>
        <taxon>Eukaryota</taxon>
        <taxon>Viridiplantae</taxon>
        <taxon>Streptophyta</taxon>
        <taxon>Embryophyta</taxon>
        <taxon>Tracheophyta</taxon>
        <taxon>Spermatophyta</taxon>
        <taxon>Magnoliopsida</taxon>
        <taxon>eudicotyledons</taxon>
        <taxon>Gunneridae</taxon>
        <taxon>Pentapetalae</taxon>
        <taxon>rosids</taxon>
        <taxon>fabids</taxon>
        <taxon>Fabales</taxon>
        <taxon>Fabaceae</taxon>
        <taxon>Papilionoideae</taxon>
        <taxon>50 kb inversion clade</taxon>
        <taxon>genistoids sensu lato</taxon>
        <taxon>core genistoids</taxon>
        <taxon>Genisteae</taxon>
        <taxon>Lupinus</taxon>
    </lineage>
</organism>
<comment type="subcellular location">
    <subcellularLocation>
        <location evidence="1">Secreted</location>
    </subcellularLocation>
</comment>
<dbReference type="Pfam" id="PF00082">
    <property type="entry name" value="Peptidase_S8"/>
    <property type="match status" value="1"/>
</dbReference>
<dbReference type="GO" id="GO:0005576">
    <property type="term" value="C:extracellular region"/>
    <property type="evidence" value="ECO:0007669"/>
    <property type="project" value="UniProtKB-SubCell"/>
</dbReference>
<dbReference type="PROSITE" id="PS51892">
    <property type="entry name" value="SUBTILASE"/>
    <property type="match status" value="1"/>
</dbReference>
<dbReference type="PANTHER" id="PTHR10795">
    <property type="entry name" value="PROPROTEIN CONVERTASE SUBTILISIN/KEXIN"/>
    <property type="match status" value="1"/>
</dbReference>
<dbReference type="InterPro" id="IPR041469">
    <property type="entry name" value="Subtilisin-like_FN3"/>
</dbReference>
<evidence type="ECO:0000313" key="7">
    <source>
        <dbReference type="EMBL" id="CAL0313562.1"/>
    </source>
</evidence>
<sequence>MFCLLQIQWNCDMIHTYRNPTISMSTAKALLGRKPAPVMASFSSRGPNPIVPSILKPDLTTPRVNILSSYSLAASASNIVSNKHRGFPFNVFQGTPMSYPQITGVVGLLKTLHPNWSPAAITSAITTTTSTRDNTKKPIRDAFDKTLATPFAYGSGHVQPDIAMDPGLVYDITITDYLNFLCASGYDQKLIIALNSNNHFTCSNSHTTKDLNYPSIALPNLELSAIKVTRTVTNVGPPSTYIASVKLHGFKIVVVPNTLTFKKEKFQVIVQAKKGIKRGDYRFDYNSLANKTTHKCQAATI</sequence>
<feature type="domain" description="Peptidase S8/S53" evidence="5">
    <location>
        <begin position="34"/>
        <end position="140"/>
    </location>
</feature>
<evidence type="ECO:0000259" key="5">
    <source>
        <dbReference type="Pfam" id="PF00082"/>
    </source>
</evidence>
<protein>
    <recommendedName>
        <fullName evidence="9">Tripeptidyl-peptidase II</fullName>
    </recommendedName>
</protein>
<keyword evidence="8" id="KW-1185">Reference proteome</keyword>
<dbReference type="EMBL" id="CAXHTB010000010">
    <property type="protein sequence ID" value="CAL0313562.1"/>
    <property type="molecule type" value="Genomic_DNA"/>
</dbReference>
<dbReference type="Gene3D" id="2.60.40.2310">
    <property type="match status" value="1"/>
</dbReference>
<accession>A0AAV1WW76</accession>
<dbReference type="AlphaFoldDB" id="A0AAV1WW76"/>
<dbReference type="Gene3D" id="3.50.30.30">
    <property type="match status" value="1"/>
</dbReference>
<proteinExistence type="inferred from homology"/>
<dbReference type="GO" id="GO:0006508">
    <property type="term" value="P:proteolysis"/>
    <property type="evidence" value="ECO:0007669"/>
    <property type="project" value="InterPro"/>
</dbReference>